<evidence type="ECO:0000259" key="5">
    <source>
        <dbReference type="PROSITE" id="PS50941"/>
    </source>
</evidence>
<dbReference type="EMBL" id="ML978958">
    <property type="protein sequence ID" value="KAF1932694.1"/>
    <property type="molecule type" value="Genomic_DNA"/>
</dbReference>
<name>A0A6A5RZN3_9PLEO</name>
<feature type="region of interest" description="Disordered" evidence="3">
    <location>
        <begin position="195"/>
        <end position="221"/>
    </location>
</feature>
<keyword evidence="4" id="KW-0732">Signal</keyword>
<dbReference type="SMART" id="SM00270">
    <property type="entry name" value="ChtBD1"/>
    <property type="match status" value="1"/>
</dbReference>
<accession>A0A6A5RZN3</accession>
<dbReference type="Pfam" id="PF04681">
    <property type="entry name" value="Bys1"/>
    <property type="match status" value="1"/>
</dbReference>
<keyword evidence="7" id="KW-1185">Reference proteome</keyword>
<evidence type="ECO:0000256" key="1">
    <source>
        <dbReference type="ARBA" id="ARBA00022669"/>
    </source>
</evidence>
<keyword evidence="2" id="KW-1015">Disulfide bond</keyword>
<dbReference type="Pfam" id="PF00187">
    <property type="entry name" value="Chitin_bind_1"/>
    <property type="match status" value="1"/>
</dbReference>
<dbReference type="PANTHER" id="PTHR36195">
    <property type="entry name" value="DOMAIN PROTEIN, PUTATIVE (AFU_ORTHOLOGUE AFUA_5G01990)-RELATED-RELATED"/>
    <property type="match status" value="1"/>
</dbReference>
<feature type="region of interest" description="Disordered" evidence="3">
    <location>
        <begin position="270"/>
        <end position="303"/>
    </location>
</feature>
<dbReference type="OrthoDB" id="1193027at2759"/>
<protein>
    <submittedName>
        <fullName evidence="6">Carbohydrate-binding module family 18 protein</fullName>
    </submittedName>
</protein>
<dbReference type="InterPro" id="IPR036861">
    <property type="entry name" value="Endochitinase-like_sf"/>
</dbReference>
<dbReference type="InterPro" id="IPR006771">
    <property type="entry name" value="CetA-like"/>
</dbReference>
<feature type="compositionally biased region" description="Polar residues" evidence="3">
    <location>
        <begin position="463"/>
        <end position="477"/>
    </location>
</feature>
<sequence length="517" mass="55887">MVPLLGLLYLLATVLSAVVSAENNIKFINHCPYDVYSWAVGPAGSGWTGHDHEAVAIPANTVTYQGMVDCGITGGGISVKLRDLPRYEVAPAGIIQVEYNLVPSKNHLWYDLSAVDCDHTVGPEHPSFCPLIGGGLKVYIEHADEGKCPPAWCSANGQCHRTYTEHGYWHGEPTFRCDAGKDVVVELCTKRVGPRTFNGHDEPSHNEPQPDKNPGNPSTNGICGARTSGGETCFDYARGSCCSQYGWCGYSDAHCGTGCQSGFGNCTSDSAAETPSYQSPPQPSLYSLPTEPSTLQPVYSKPTPSYHPPVSSYHPAPVYSPPVSSYSHPAPVYSPPVSSYSYPAPVYYPPVSSYSHPAPVYYPRPSSYHQPSTTPTPSHPHIAYTWPGHGKFSSSYAKPSTFKSVPYSKPTPSYGKPSHSHFAPPSSTRPTKPSRSAIYYPAPRSSKTTPVYSEPTPVHTKPASHTTPSDSKHTVYSTAPPHANPSSYVPPAHAPQREPQIPGSWYEAARPSQARRR</sequence>
<dbReference type="CDD" id="cd11618">
    <property type="entry name" value="ChtBD1_1"/>
    <property type="match status" value="1"/>
</dbReference>
<gene>
    <name evidence="6" type="ORF">M421DRAFT_1300</name>
</gene>
<evidence type="ECO:0000256" key="3">
    <source>
        <dbReference type="SAM" id="MobiDB-lite"/>
    </source>
</evidence>
<feature type="disulfide bond" evidence="2">
    <location>
        <begin position="241"/>
        <end position="255"/>
    </location>
</feature>
<keyword evidence="1 2" id="KW-0147">Chitin-binding</keyword>
<evidence type="ECO:0000313" key="6">
    <source>
        <dbReference type="EMBL" id="KAF1932694.1"/>
    </source>
</evidence>
<dbReference type="InterPro" id="IPR001002">
    <property type="entry name" value="Chitin-bd_1"/>
</dbReference>
<proteinExistence type="predicted"/>
<evidence type="ECO:0000256" key="4">
    <source>
        <dbReference type="SAM" id="SignalP"/>
    </source>
</evidence>
<feature type="compositionally biased region" description="Basic and acidic residues" evidence="3">
    <location>
        <begin position="198"/>
        <end position="210"/>
    </location>
</feature>
<comment type="caution">
    <text evidence="2">Lacks conserved residue(s) required for the propagation of feature annotation.</text>
</comment>
<feature type="chain" id="PRO_5025428499" evidence="4">
    <location>
        <begin position="22"/>
        <end position="517"/>
    </location>
</feature>
<dbReference type="GeneID" id="54345020"/>
<reference evidence="6" key="1">
    <citation type="journal article" date="2020" name="Stud. Mycol.">
        <title>101 Dothideomycetes genomes: a test case for predicting lifestyles and emergence of pathogens.</title>
        <authorList>
            <person name="Haridas S."/>
            <person name="Albert R."/>
            <person name="Binder M."/>
            <person name="Bloem J."/>
            <person name="Labutti K."/>
            <person name="Salamov A."/>
            <person name="Andreopoulos B."/>
            <person name="Baker S."/>
            <person name="Barry K."/>
            <person name="Bills G."/>
            <person name="Bluhm B."/>
            <person name="Cannon C."/>
            <person name="Castanera R."/>
            <person name="Culley D."/>
            <person name="Daum C."/>
            <person name="Ezra D."/>
            <person name="Gonzalez J."/>
            <person name="Henrissat B."/>
            <person name="Kuo A."/>
            <person name="Liang C."/>
            <person name="Lipzen A."/>
            <person name="Lutzoni F."/>
            <person name="Magnuson J."/>
            <person name="Mondo S."/>
            <person name="Nolan M."/>
            <person name="Ohm R."/>
            <person name="Pangilinan J."/>
            <person name="Park H.-J."/>
            <person name="Ramirez L."/>
            <person name="Alfaro M."/>
            <person name="Sun H."/>
            <person name="Tritt A."/>
            <person name="Yoshinaga Y."/>
            <person name="Zwiers L.-H."/>
            <person name="Turgeon B."/>
            <person name="Goodwin S."/>
            <person name="Spatafora J."/>
            <person name="Crous P."/>
            <person name="Grigoriev I."/>
        </authorList>
    </citation>
    <scope>NUCLEOTIDE SEQUENCE</scope>
    <source>
        <strain evidence="6">CBS 183.55</strain>
    </source>
</reference>
<dbReference type="SUPFAM" id="SSF57016">
    <property type="entry name" value="Plant lectins/antimicrobial peptides"/>
    <property type="match status" value="1"/>
</dbReference>
<feature type="domain" description="Chitin-binding type-1" evidence="5">
    <location>
        <begin position="220"/>
        <end position="268"/>
    </location>
</feature>
<evidence type="ECO:0000313" key="7">
    <source>
        <dbReference type="Proteomes" id="UP000800082"/>
    </source>
</evidence>
<feature type="compositionally biased region" description="Low complexity" evidence="3">
    <location>
        <begin position="424"/>
        <end position="436"/>
    </location>
</feature>
<dbReference type="PROSITE" id="PS50941">
    <property type="entry name" value="CHIT_BIND_I_2"/>
    <property type="match status" value="1"/>
</dbReference>
<dbReference type="AlphaFoldDB" id="A0A6A5RZN3"/>
<dbReference type="Proteomes" id="UP000800082">
    <property type="component" value="Unassembled WGS sequence"/>
</dbReference>
<dbReference type="GO" id="GO:0008061">
    <property type="term" value="F:chitin binding"/>
    <property type="evidence" value="ECO:0007669"/>
    <property type="project" value="UniProtKB-UniRule"/>
</dbReference>
<feature type="region of interest" description="Disordered" evidence="3">
    <location>
        <begin position="407"/>
        <end position="517"/>
    </location>
</feature>
<feature type="signal peptide" evidence="4">
    <location>
        <begin position="1"/>
        <end position="21"/>
    </location>
</feature>
<dbReference type="PANTHER" id="PTHR36195:SF4">
    <property type="entry name" value="DOMAIN PROTEIN, PUTATIVE (AFU_ORTHOLOGUE AFUA_5G01990)-RELATED"/>
    <property type="match status" value="1"/>
</dbReference>
<evidence type="ECO:0000256" key="2">
    <source>
        <dbReference type="PROSITE-ProRule" id="PRU00261"/>
    </source>
</evidence>
<dbReference type="RefSeq" id="XP_033452942.1">
    <property type="nucleotide sequence ID" value="XM_033587374.1"/>
</dbReference>
<dbReference type="Gene3D" id="3.30.60.10">
    <property type="entry name" value="Endochitinase-like"/>
    <property type="match status" value="1"/>
</dbReference>
<organism evidence="6 7">
    <name type="scientific">Didymella exigua CBS 183.55</name>
    <dbReference type="NCBI Taxonomy" id="1150837"/>
    <lineage>
        <taxon>Eukaryota</taxon>
        <taxon>Fungi</taxon>
        <taxon>Dikarya</taxon>
        <taxon>Ascomycota</taxon>
        <taxon>Pezizomycotina</taxon>
        <taxon>Dothideomycetes</taxon>
        <taxon>Pleosporomycetidae</taxon>
        <taxon>Pleosporales</taxon>
        <taxon>Pleosporineae</taxon>
        <taxon>Didymellaceae</taxon>
        <taxon>Didymella</taxon>
    </lineage>
</organism>